<sequence>MPRKITSPVLGALKFHRSDGSYSVAMDHKGAEISLHFLCQTDDAIQRFVPIAERVWKGRVRYFKAFREYAVSNLLDQLNGFLDCGEEDPPQVTASQLRGMLKTPFSITFILSGNEYEDEMFFISGGDDPRLLDHCLAVYFDSQGNITDGEAVSLF</sequence>
<evidence type="ECO:0000259" key="1">
    <source>
        <dbReference type="Pfam" id="PF10020"/>
    </source>
</evidence>
<proteinExistence type="predicted"/>
<dbReference type="AlphaFoldDB" id="A0A5C6E4X6"/>
<accession>A0A5C6E4X6</accession>
<keyword evidence="3" id="KW-1185">Reference proteome</keyword>
<evidence type="ECO:0000313" key="2">
    <source>
        <dbReference type="EMBL" id="TWU43554.1"/>
    </source>
</evidence>
<protein>
    <recommendedName>
        <fullName evidence="1">DUF2262 domain-containing protein</fullName>
    </recommendedName>
</protein>
<dbReference type="EMBL" id="SJPW01000023">
    <property type="protein sequence ID" value="TWU43554.1"/>
    <property type="molecule type" value="Genomic_DNA"/>
</dbReference>
<organism evidence="2 3">
    <name type="scientific">Rubripirellula tenax</name>
    <dbReference type="NCBI Taxonomy" id="2528015"/>
    <lineage>
        <taxon>Bacteria</taxon>
        <taxon>Pseudomonadati</taxon>
        <taxon>Planctomycetota</taxon>
        <taxon>Planctomycetia</taxon>
        <taxon>Pirellulales</taxon>
        <taxon>Pirellulaceae</taxon>
        <taxon>Rubripirellula</taxon>
    </lineage>
</organism>
<reference evidence="2 3" key="1">
    <citation type="submission" date="2019-02" db="EMBL/GenBank/DDBJ databases">
        <title>Deep-cultivation of Planctomycetes and their phenomic and genomic characterization uncovers novel biology.</title>
        <authorList>
            <person name="Wiegand S."/>
            <person name="Jogler M."/>
            <person name="Boedeker C."/>
            <person name="Pinto D."/>
            <person name="Vollmers J."/>
            <person name="Rivas-Marin E."/>
            <person name="Kohn T."/>
            <person name="Peeters S.H."/>
            <person name="Heuer A."/>
            <person name="Rast P."/>
            <person name="Oberbeckmann S."/>
            <person name="Bunk B."/>
            <person name="Jeske O."/>
            <person name="Meyerdierks A."/>
            <person name="Storesund J.E."/>
            <person name="Kallscheuer N."/>
            <person name="Luecker S."/>
            <person name="Lage O.M."/>
            <person name="Pohl T."/>
            <person name="Merkel B.J."/>
            <person name="Hornburger P."/>
            <person name="Mueller R.-W."/>
            <person name="Bruemmer F."/>
            <person name="Labrenz M."/>
            <person name="Spormann A.M."/>
            <person name="Op Den Camp H."/>
            <person name="Overmann J."/>
            <person name="Amann R."/>
            <person name="Jetten M.S.M."/>
            <person name="Mascher T."/>
            <person name="Medema M.H."/>
            <person name="Devos D.P."/>
            <person name="Kaster A.-K."/>
            <person name="Ovreas L."/>
            <person name="Rohde M."/>
            <person name="Galperin M.Y."/>
            <person name="Jogler C."/>
        </authorList>
    </citation>
    <scope>NUCLEOTIDE SEQUENCE [LARGE SCALE GENOMIC DNA]</scope>
    <source>
        <strain evidence="2 3">Poly51</strain>
    </source>
</reference>
<dbReference type="Pfam" id="PF10020">
    <property type="entry name" value="DUF2262"/>
    <property type="match status" value="1"/>
</dbReference>
<gene>
    <name evidence="2" type="ORF">Poly51_63460</name>
</gene>
<feature type="domain" description="DUF2262" evidence="1">
    <location>
        <begin position="8"/>
        <end position="148"/>
    </location>
</feature>
<name>A0A5C6E4X6_9BACT</name>
<dbReference type="RefSeq" id="WP_146462640.1">
    <property type="nucleotide sequence ID" value="NZ_SJPW01000023.1"/>
</dbReference>
<dbReference type="InterPro" id="IPR019260">
    <property type="entry name" value="DUF2262"/>
</dbReference>
<dbReference type="Proteomes" id="UP000318288">
    <property type="component" value="Unassembled WGS sequence"/>
</dbReference>
<evidence type="ECO:0000313" key="3">
    <source>
        <dbReference type="Proteomes" id="UP000318288"/>
    </source>
</evidence>
<comment type="caution">
    <text evidence="2">The sequence shown here is derived from an EMBL/GenBank/DDBJ whole genome shotgun (WGS) entry which is preliminary data.</text>
</comment>